<dbReference type="GO" id="GO:0004000">
    <property type="term" value="F:adenosine deaminase activity"/>
    <property type="evidence" value="ECO:0007669"/>
    <property type="project" value="UniProtKB-ARBA"/>
</dbReference>
<dbReference type="InterPro" id="IPR001365">
    <property type="entry name" value="A_deaminase_dom"/>
</dbReference>
<dbReference type="RefSeq" id="WP_065256186.1">
    <property type="nucleotide sequence ID" value="NZ_JBPAGO010000001.1"/>
</dbReference>
<comment type="similarity">
    <text evidence="2">Belongs to the metallo-dependent hydrolases superfamily. Adenosine and AMP deaminases family.</text>
</comment>
<evidence type="ECO:0000313" key="8">
    <source>
        <dbReference type="EMBL" id="OBX61430.1"/>
    </source>
</evidence>
<evidence type="ECO:0000256" key="2">
    <source>
        <dbReference type="ARBA" id="ARBA00006676"/>
    </source>
</evidence>
<evidence type="ECO:0000256" key="1">
    <source>
        <dbReference type="ARBA" id="ARBA00001947"/>
    </source>
</evidence>
<accession>A0A1B8PYW6</accession>
<keyword evidence="4" id="KW-0479">Metal-binding</keyword>
<dbReference type="Proteomes" id="UP000092607">
    <property type="component" value="Unassembled WGS sequence"/>
</dbReference>
<dbReference type="GO" id="GO:0046872">
    <property type="term" value="F:metal ion binding"/>
    <property type="evidence" value="ECO:0007669"/>
    <property type="project" value="UniProtKB-KW"/>
</dbReference>
<dbReference type="GO" id="GO:0006154">
    <property type="term" value="P:adenosine catabolic process"/>
    <property type="evidence" value="ECO:0007669"/>
    <property type="project" value="TreeGrafter"/>
</dbReference>
<dbReference type="GO" id="GO:0043103">
    <property type="term" value="P:hypoxanthine salvage"/>
    <property type="evidence" value="ECO:0007669"/>
    <property type="project" value="TreeGrafter"/>
</dbReference>
<sequence>MPHFSPYLLSHNEIYQILQSYLQDFDRLTPLDDIGLEERMYETVYTSWYQRNHTQPDHVFYGYWNQFRHQYENTSSWSLTTLSSIATYYFDVGDKTSIKTHLFDEWQTYLSNHTALPVLANKIANFTYESAIADTFDLLHLLKDRLGYRPYLTPDEPLLDNFIQRFKLYETHMHLNGTSSFEHNWYDALLRPKAFIHNLQKSHHSSKRVKLLYATHPYLKSPMDYHKLIVLARHLREYLLAWRDGHDDETKNIQKNISTIITDGEITHAGYFKYEQVQFGVDFNDAVIKDGLLDISAYDSYIKELHWHIQIQQKLMKHPKHEYGDIAYLLYIVCMNAMQRLFVQRDDQYGFDNFQKLADDEARELVEQKYTDRFFQLHGPYHQQNGDMAVIEGRFAPKATINKNIDIIKRILTGFLEYSNAINHNQNEIDADDLATLIDKVIDQPTKLYLIAHFIKKPKTKKENYEFAELRKDLWLKAHLLIMLVQTYPKLRRILQAVDAASNELETPPEVLAPVFRYCRHQGIKHFTYHAGEDFEHLIGGIRAIHEAIEFLPLQNGDRIGHATAIGISPKLWLNNTPEGLILKKGDWLDNLLFVWQMILSHHLKGFNLLELENHIYQLYAEIYDGIYITDDQGNDIGATHLNLNLIYLAYTYRYLDPEKVSIFLNKENHQLYEKEYLHLRTLNTKALRLAHITWFNDIVRARRDLLFQTNMDFSAKQLLKLQQCIQKSIADKKIVIESLPTSNVRISHYKSLHEHHIFRWLHIKGRAVDGDARMRIVLGSDDPGIFATDLRGEYYHIFCSLKSHFGYGEEKALDIIKKLHENSQVYHFN</sequence>
<dbReference type="AlphaFoldDB" id="A0A1B8PYW6"/>
<dbReference type="OrthoDB" id="8772092at2"/>
<dbReference type="GO" id="GO:0046103">
    <property type="term" value="P:inosine biosynthetic process"/>
    <property type="evidence" value="ECO:0007669"/>
    <property type="project" value="TreeGrafter"/>
</dbReference>
<protein>
    <recommendedName>
        <fullName evidence="3">adenosine deaminase</fullName>
        <ecNumber evidence="3">3.5.4.4</ecNumber>
    </recommendedName>
</protein>
<evidence type="ECO:0000313" key="9">
    <source>
        <dbReference type="Proteomes" id="UP000092607"/>
    </source>
</evidence>
<dbReference type="EC" id="3.5.4.4" evidence="3"/>
<comment type="cofactor">
    <cofactor evidence="1">
        <name>Zn(2+)</name>
        <dbReference type="ChEBI" id="CHEBI:29105"/>
    </cofactor>
</comment>
<dbReference type="GO" id="GO:0005829">
    <property type="term" value="C:cytosol"/>
    <property type="evidence" value="ECO:0007669"/>
    <property type="project" value="TreeGrafter"/>
</dbReference>
<evidence type="ECO:0000256" key="6">
    <source>
        <dbReference type="ARBA" id="ARBA00022833"/>
    </source>
</evidence>
<feature type="domain" description="Adenosine deaminase" evidence="7">
    <location>
        <begin position="728"/>
        <end position="817"/>
    </location>
</feature>
<evidence type="ECO:0000256" key="3">
    <source>
        <dbReference type="ARBA" id="ARBA00012784"/>
    </source>
</evidence>
<dbReference type="Gene3D" id="3.20.20.140">
    <property type="entry name" value="Metal-dependent hydrolases"/>
    <property type="match status" value="2"/>
</dbReference>
<name>A0A1B8PYW6_MORLA</name>
<keyword evidence="6" id="KW-0862">Zinc</keyword>
<comment type="caution">
    <text evidence="8">The sequence shown here is derived from an EMBL/GenBank/DDBJ whole genome shotgun (WGS) entry which is preliminary data.</text>
</comment>
<dbReference type="Pfam" id="PF00962">
    <property type="entry name" value="A_deaminase"/>
    <property type="match status" value="1"/>
</dbReference>
<evidence type="ECO:0000256" key="4">
    <source>
        <dbReference type="ARBA" id="ARBA00022723"/>
    </source>
</evidence>
<dbReference type="SUPFAM" id="SSF51556">
    <property type="entry name" value="Metallo-dependent hydrolases"/>
    <property type="match status" value="2"/>
</dbReference>
<evidence type="ECO:0000259" key="7">
    <source>
        <dbReference type="Pfam" id="PF00962"/>
    </source>
</evidence>
<gene>
    <name evidence="8" type="ORF">A9309_08260</name>
</gene>
<dbReference type="PANTHER" id="PTHR11409">
    <property type="entry name" value="ADENOSINE DEAMINASE"/>
    <property type="match status" value="1"/>
</dbReference>
<evidence type="ECO:0000256" key="5">
    <source>
        <dbReference type="ARBA" id="ARBA00022801"/>
    </source>
</evidence>
<dbReference type="InterPro" id="IPR006330">
    <property type="entry name" value="Ado/ade_deaminase"/>
</dbReference>
<dbReference type="EMBL" id="LZMS01000069">
    <property type="protein sequence ID" value="OBX61430.1"/>
    <property type="molecule type" value="Genomic_DNA"/>
</dbReference>
<dbReference type="InterPro" id="IPR032466">
    <property type="entry name" value="Metal_Hydrolase"/>
</dbReference>
<keyword evidence="5" id="KW-0378">Hydrolase</keyword>
<organism evidence="8 9">
    <name type="scientific">Moraxella lacunata</name>
    <dbReference type="NCBI Taxonomy" id="477"/>
    <lineage>
        <taxon>Bacteria</taxon>
        <taxon>Pseudomonadati</taxon>
        <taxon>Pseudomonadota</taxon>
        <taxon>Gammaproteobacteria</taxon>
        <taxon>Moraxellales</taxon>
        <taxon>Moraxellaceae</taxon>
        <taxon>Moraxella</taxon>
    </lineage>
</organism>
<reference evidence="8 9" key="1">
    <citation type="submission" date="2016-06" db="EMBL/GenBank/DDBJ databases">
        <title>Draft genome of Moraxella lacunata CCUG 57757A.</title>
        <authorList>
            <person name="Salva-Serra F."/>
            <person name="Engstrom-Jakobsson H."/>
            <person name="Thorell K."/>
            <person name="Gonzales-Siles L."/>
            <person name="Karlsson R."/>
            <person name="Boulund F."/>
            <person name="Engstrand L."/>
            <person name="Kristiansson E."/>
            <person name="Moore E."/>
        </authorList>
    </citation>
    <scope>NUCLEOTIDE SEQUENCE [LARGE SCALE GENOMIC DNA]</scope>
    <source>
        <strain evidence="8 9">CCUG 57757A</strain>
    </source>
</reference>
<dbReference type="PANTHER" id="PTHR11409:SF43">
    <property type="entry name" value="ADENOSINE DEAMINASE"/>
    <property type="match status" value="1"/>
</dbReference>
<proteinExistence type="inferred from homology"/>